<feature type="coiled-coil region" evidence="1">
    <location>
        <begin position="102"/>
        <end position="129"/>
    </location>
</feature>
<dbReference type="STRING" id="1806994.A0A507C760"/>
<accession>A0A507C760</accession>
<dbReference type="PANTHER" id="PTHR15614">
    <property type="entry name" value="INTRAFLAGELLAR TRANSPORT PROTEIN 81 HOMOLOG"/>
    <property type="match status" value="1"/>
</dbReference>
<dbReference type="GeneID" id="42003264"/>
<evidence type="ECO:0000313" key="4">
    <source>
        <dbReference type="Proteomes" id="UP000319731"/>
    </source>
</evidence>
<evidence type="ECO:0000313" key="3">
    <source>
        <dbReference type="EMBL" id="TPX35452.1"/>
    </source>
</evidence>
<dbReference type="AlphaFoldDB" id="A0A507C760"/>
<dbReference type="RefSeq" id="XP_031025925.1">
    <property type="nucleotide sequence ID" value="XM_031167967.1"/>
</dbReference>
<evidence type="ECO:0000256" key="2">
    <source>
        <dbReference type="SAM" id="MobiDB-lite"/>
    </source>
</evidence>
<dbReference type="GO" id="GO:0015631">
    <property type="term" value="F:tubulin binding"/>
    <property type="evidence" value="ECO:0007669"/>
    <property type="project" value="InterPro"/>
</dbReference>
<dbReference type="Proteomes" id="UP000319731">
    <property type="component" value="Unassembled WGS sequence"/>
</dbReference>
<keyword evidence="4" id="KW-1185">Reference proteome</keyword>
<feature type="coiled-coil region" evidence="1">
    <location>
        <begin position="299"/>
        <end position="333"/>
    </location>
</feature>
<dbReference type="GO" id="GO:0042073">
    <property type="term" value="P:intraciliary transport"/>
    <property type="evidence" value="ECO:0007669"/>
    <property type="project" value="InterPro"/>
</dbReference>
<comment type="caution">
    <text evidence="3">The sequence shown here is derived from an EMBL/GenBank/DDBJ whole genome shotgun (WGS) entry which is preliminary data.</text>
</comment>
<feature type="region of interest" description="Disordered" evidence="2">
    <location>
        <begin position="599"/>
        <end position="618"/>
    </location>
</feature>
<reference evidence="3 4" key="1">
    <citation type="journal article" date="2019" name="Sci. Rep.">
        <title>Comparative genomics of chytrid fungi reveal insights into the obligate biotrophic and pathogenic lifestyle of Synchytrium endobioticum.</title>
        <authorList>
            <person name="van de Vossenberg B.T.L.H."/>
            <person name="Warris S."/>
            <person name="Nguyen H.D.T."/>
            <person name="van Gent-Pelzer M.P.E."/>
            <person name="Joly D.L."/>
            <person name="van de Geest H.C."/>
            <person name="Bonants P.J.M."/>
            <person name="Smith D.S."/>
            <person name="Levesque C.A."/>
            <person name="van der Lee T.A.J."/>
        </authorList>
    </citation>
    <scope>NUCLEOTIDE SEQUENCE [LARGE SCALE GENOMIC DNA]</scope>
    <source>
        <strain evidence="3 4">JEL517</strain>
    </source>
</reference>
<dbReference type="PANTHER" id="PTHR15614:SF2">
    <property type="entry name" value="INTRAFLAGELLAR TRANSPORT PROTEIN 81 HOMOLOG"/>
    <property type="match status" value="1"/>
</dbReference>
<protein>
    <submittedName>
        <fullName evidence="3">Uncharacterized protein</fullName>
    </submittedName>
</protein>
<dbReference type="GO" id="GO:0030992">
    <property type="term" value="C:intraciliary transport particle B"/>
    <property type="evidence" value="ECO:0007669"/>
    <property type="project" value="InterPro"/>
</dbReference>
<name>A0A507C760_9FUNG</name>
<dbReference type="OrthoDB" id="276029at2759"/>
<dbReference type="GO" id="GO:0060271">
    <property type="term" value="P:cilium assembly"/>
    <property type="evidence" value="ECO:0007669"/>
    <property type="project" value="InterPro"/>
</dbReference>
<evidence type="ECO:0000256" key="1">
    <source>
        <dbReference type="SAM" id="Coils"/>
    </source>
</evidence>
<proteinExistence type="predicted"/>
<dbReference type="EMBL" id="QEAO01000008">
    <property type="protein sequence ID" value="TPX35452.1"/>
    <property type="molecule type" value="Genomic_DNA"/>
</dbReference>
<sequence length="643" mass="71062">MNVGTNPQLLLSKMQDEIKTDLYLANEKIAKSIEEKKLYIRTMTRALAEPSSERELDALETEVREVNDAVARLVESNLKQTSVTDDKLGLFRQQAAIVARKKDSTAGQLQEITNEIRSLEEEFEHRRASTVNANKALKGEDLKRYVNDIRAKSLVFKQKKGELAALTTEYGVLQRTEEILKGRERSMRDSYKTLRKSSGSTGSLNLDFDDVDLDEPGNHHRHADSLDELQMAIASLKSSIQAKKNALTPMMQELRSTRQEVQTVEVEHTQKKRVYDAAMAGYDSENTQDAEVLRLDQDLKDGEAHIASLKSQIEQAKADYERAQEELRAYRGDPSLEAEQGRRGFKTYRDLFTKQLNDFEHALKTAKDQQKEVKGSFQEHQHQMDLFTHLQRILRVKVEYNRKSLAGGFRDSVGDGVALISVALLKMMIKSFLVVLALATIGLAYQKPELIYLPGFDVDQDYFEIILDEDGARYVNQKPGKQVGSGTITPYSVASQAPAWKSGPYPGWQNPEWNNEWQKRPNGRPPVATGAAMSSTFDVESRVGPEIGSVLGNGTTGTLNATATAELPPIATATASATSTTMEIAPTMTLPFPPGSTMTATAAPRPLPSTPSEPVSGGATSTNRIGMVLAGTVTVLVASILIL</sequence>
<organism evidence="3 4">
    <name type="scientific">Synchytrium microbalum</name>
    <dbReference type="NCBI Taxonomy" id="1806994"/>
    <lineage>
        <taxon>Eukaryota</taxon>
        <taxon>Fungi</taxon>
        <taxon>Fungi incertae sedis</taxon>
        <taxon>Chytridiomycota</taxon>
        <taxon>Chytridiomycota incertae sedis</taxon>
        <taxon>Chytridiomycetes</taxon>
        <taxon>Synchytriales</taxon>
        <taxon>Synchytriaceae</taxon>
        <taxon>Synchytrium</taxon>
    </lineage>
</organism>
<keyword evidence="1" id="KW-0175">Coiled coil</keyword>
<dbReference type="InterPro" id="IPR029600">
    <property type="entry name" value="IFT81"/>
</dbReference>
<dbReference type="SUPFAM" id="SSF161270">
    <property type="entry name" value="PspA lactotransferrin-binding region"/>
    <property type="match status" value="1"/>
</dbReference>
<dbReference type="GO" id="GO:0036064">
    <property type="term" value="C:ciliary basal body"/>
    <property type="evidence" value="ECO:0007669"/>
    <property type="project" value="TreeGrafter"/>
</dbReference>
<gene>
    <name evidence="3" type="ORF">SmJEL517_g02039</name>
</gene>